<reference evidence="4 5" key="1">
    <citation type="submission" date="2024-05" db="EMBL/GenBank/DDBJ databases">
        <title>Genetic variation in Jamaican populations of the coffee berry borer (Hypothenemus hampei).</title>
        <authorList>
            <person name="Errbii M."/>
            <person name="Myrie A."/>
        </authorList>
    </citation>
    <scope>NUCLEOTIDE SEQUENCE [LARGE SCALE GENOMIC DNA]</scope>
    <source>
        <strain evidence="4">JA-Hopewell-2020-01-JO</strain>
        <tissue evidence="4">Whole body</tissue>
    </source>
</reference>
<dbReference type="EMBL" id="JBDJPC010000006">
    <property type="protein sequence ID" value="KAL1497001.1"/>
    <property type="molecule type" value="Genomic_DNA"/>
</dbReference>
<dbReference type="Gene3D" id="2.30.42.10">
    <property type="match status" value="1"/>
</dbReference>
<dbReference type="SMART" id="SM00233">
    <property type="entry name" value="PH"/>
    <property type="match status" value="2"/>
</dbReference>
<feature type="compositionally biased region" description="Polar residues" evidence="1">
    <location>
        <begin position="627"/>
        <end position="645"/>
    </location>
</feature>
<evidence type="ECO:0000313" key="4">
    <source>
        <dbReference type="EMBL" id="KAL1497001.1"/>
    </source>
</evidence>
<feature type="compositionally biased region" description="Polar residues" evidence="1">
    <location>
        <begin position="553"/>
        <end position="572"/>
    </location>
</feature>
<feature type="region of interest" description="Disordered" evidence="1">
    <location>
        <begin position="521"/>
        <end position="541"/>
    </location>
</feature>
<dbReference type="InterPro" id="IPR036034">
    <property type="entry name" value="PDZ_sf"/>
</dbReference>
<feature type="compositionally biased region" description="Basic and acidic residues" evidence="1">
    <location>
        <begin position="853"/>
        <end position="862"/>
    </location>
</feature>
<feature type="domain" description="PH" evidence="2">
    <location>
        <begin position="1455"/>
        <end position="1551"/>
    </location>
</feature>
<feature type="domain" description="PH" evidence="2">
    <location>
        <begin position="1326"/>
        <end position="1430"/>
    </location>
</feature>
<dbReference type="Proteomes" id="UP001566132">
    <property type="component" value="Unassembled WGS sequence"/>
</dbReference>
<dbReference type="InterPro" id="IPR001478">
    <property type="entry name" value="PDZ"/>
</dbReference>
<evidence type="ECO:0000259" key="2">
    <source>
        <dbReference type="PROSITE" id="PS50003"/>
    </source>
</evidence>
<comment type="caution">
    <text evidence="4">The sequence shown here is derived from an EMBL/GenBank/DDBJ whole genome shotgun (WGS) entry which is preliminary data.</text>
</comment>
<dbReference type="InterPro" id="IPR001849">
    <property type="entry name" value="PH_domain"/>
</dbReference>
<organism evidence="4 5">
    <name type="scientific">Hypothenemus hampei</name>
    <name type="common">Coffee berry borer</name>
    <dbReference type="NCBI Taxonomy" id="57062"/>
    <lineage>
        <taxon>Eukaryota</taxon>
        <taxon>Metazoa</taxon>
        <taxon>Ecdysozoa</taxon>
        <taxon>Arthropoda</taxon>
        <taxon>Hexapoda</taxon>
        <taxon>Insecta</taxon>
        <taxon>Pterygota</taxon>
        <taxon>Neoptera</taxon>
        <taxon>Endopterygota</taxon>
        <taxon>Coleoptera</taxon>
        <taxon>Polyphaga</taxon>
        <taxon>Cucujiformia</taxon>
        <taxon>Curculionidae</taxon>
        <taxon>Scolytinae</taxon>
        <taxon>Hypothenemus</taxon>
    </lineage>
</organism>
<dbReference type="SUPFAM" id="SSF50729">
    <property type="entry name" value="PH domain-like"/>
    <property type="match status" value="2"/>
</dbReference>
<dbReference type="PANTHER" id="PTHR47644:SF1">
    <property type="entry name" value="PDZ DOMAIN-CONTAINING PROTEIN"/>
    <property type="match status" value="1"/>
</dbReference>
<feature type="compositionally biased region" description="Polar residues" evidence="1">
    <location>
        <begin position="521"/>
        <end position="532"/>
    </location>
</feature>
<name>A0ABD1EKX4_HYPHA</name>
<feature type="region of interest" description="Disordered" evidence="1">
    <location>
        <begin position="779"/>
        <end position="815"/>
    </location>
</feature>
<proteinExistence type="predicted"/>
<evidence type="ECO:0000259" key="3">
    <source>
        <dbReference type="PROSITE" id="PS50106"/>
    </source>
</evidence>
<dbReference type="SUPFAM" id="SSF50156">
    <property type="entry name" value="PDZ domain-like"/>
    <property type="match status" value="1"/>
</dbReference>
<dbReference type="Pfam" id="PF00595">
    <property type="entry name" value="PDZ"/>
    <property type="match status" value="1"/>
</dbReference>
<dbReference type="SMART" id="SM00228">
    <property type="entry name" value="PDZ"/>
    <property type="match status" value="1"/>
</dbReference>
<dbReference type="PROSITE" id="PS50003">
    <property type="entry name" value="PH_DOMAIN"/>
    <property type="match status" value="2"/>
</dbReference>
<gene>
    <name evidence="4" type="ORF">ABEB36_008034</name>
</gene>
<dbReference type="InterPro" id="IPR011993">
    <property type="entry name" value="PH-like_dom_sf"/>
</dbReference>
<feature type="compositionally biased region" description="Low complexity" evidence="1">
    <location>
        <begin position="342"/>
        <end position="354"/>
    </location>
</feature>
<feature type="compositionally biased region" description="Basic and acidic residues" evidence="1">
    <location>
        <begin position="888"/>
        <end position="903"/>
    </location>
</feature>
<feature type="domain" description="PDZ" evidence="3">
    <location>
        <begin position="1236"/>
        <end position="1313"/>
    </location>
</feature>
<feature type="region of interest" description="Disordered" evidence="1">
    <location>
        <begin position="627"/>
        <end position="668"/>
    </location>
</feature>
<feature type="region of interest" description="Disordered" evidence="1">
    <location>
        <begin position="683"/>
        <end position="734"/>
    </location>
</feature>
<evidence type="ECO:0000256" key="1">
    <source>
        <dbReference type="SAM" id="MobiDB-lite"/>
    </source>
</evidence>
<accession>A0ABD1EKX4</accession>
<sequence length="1557" mass="175910">MQHLPLSDCSEDEIMGRLCGKEKRATSSKNVAHYSKQDILEQYCISEKGFGALENGRYNFFGCLSSRNSSFCSASNAPSILTACVRQRVSSDENLYELYKRNASDYAPFPKRQRYPWSPIDSEIYAHDRELKSTYFRRKTYTDPSRYTWMLSDDESVRMEKPKSISDLSHRSQIPPSKKHVSFARSYTLTSFDDAMSSLSSSLSHLNSITKSQERLLEVRKAQENQAITKQPEFSDNKVLLDKLKRGPMKTQATQTEANLGRKLVHPNLSPGQRVKMVSQAAQTNGLNGRKLLKSLSEVSCNLTSLPQNSFQNEHVPLHRTQSDEPPKSPYIDTSPKFLPPQEEQIQSESSSISKSDEHGSEDSVETKKEIFIDFKPQVQPFQGDIVKKQLMKTFSDGLILTEKRKAKISDDRLVPIMRSYGSISNDKEILAEVPVFEPHFRKKPIKNEGICKKLEENIYSSIDEPQDLVLDEEFHENIIYSKEYDRYEPTSENNLEIINEGSPPDESIVPSIFLTADQTPSPFASSDSLANDTRDHSDGIWNESQVTVVQIESSPDNEAATKSSQTTSDRSSGLVALLTPKSKRKYLLMLQHQQRSSIDIDTLEEEVIEQEVQSEFSNKLKVPSNLKITTKQSPQRIKSSQTKLLSPPSRRKRSDSPPITAESPLPAVVPDIHLGQIDSCKTNTDLSESTTTDDYITANSGTDSSRKSISFQKSDQKRTVCESTKKQSSSTLTKESLDNFLLEDMVVPSIPKSLSSESHGVHAEFPFSATNVINTTLPQISTGRSTPSDDSSSCGSYSVGGSTPDILERLSDNEEYTTRKKRKDFYLDVTNSSGNYKSKGKHTNVKISPQKENLKVGIEKVKRPKARTRSPLQGQKKAFYGRRSPHKDKSLYSDDKSYKATSDESSTGREYTASQISPRKLKKSKEILRRRSLPRSPVGQKSQKKIETDSQPSSLPGSLSRRKSTKTSKQAENMKNKNKSFSKAECHKNAIAVKESTTLKALSAESLRSISPGSDSVFYSDPSSYTVEHQMHCLHCGKEVDVPLGSSDKIDDVNEQEAVIVKPPAGFEDSPKIKVGRYKKQESRIRTDEKIEHRRHRYKPEIRAKSEERSGATGTIRSRLRPMQRSPYCSKEHLKAADSSPSILPGAPEEDNDQGVYQGCYTTGKWLCISDSEIFNAVLSPTESTIVKRSSLSSTESEHEFCKRYQGVTHRVAHRKPYVDMYKRIYFKSFDCDKTIVVQRESGEFGFRIHGSKPVVVTAIEPGTPAESSGLEVGDIIIAVNGINVMDRSHSDVVQIAQSQHDTLTLDIARTSYALNTVKQQPEIGILFSGYLWKLSGYARGNTTNKWTRRWFCLKKDNCLYYYKTDSDKQPVGVLMLLDHEIRELEYDFDQSKPNSFVIHKDGTVSLYLAADTLDIRSKWIETINKSMNEYNISDDYLEETKRNLTLSPSSINDPECLGYLIKLGTQWKSWNRRFCVLKNAALYFYHDSNATNAFGVALLQGYKVQQSSSSKKHGFEIVPQDPTRKHYYFHAESDADRKRWISALEYSIERWLSHK</sequence>
<protein>
    <submittedName>
        <fullName evidence="4">Uncharacterized protein</fullName>
    </submittedName>
</protein>
<dbReference type="Gene3D" id="2.30.29.30">
    <property type="entry name" value="Pleckstrin-homology domain (PH domain)/Phosphotyrosine-binding domain (PTB)"/>
    <property type="match status" value="2"/>
</dbReference>
<feature type="region of interest" description="Disordered" evidence="1">
    <location>
        <begin position="553"/>
        <end position="575"/>
    </location>
</feature>
<feature type="compositionally biased region" description="Basic and acidic residues" evidence="1">
    <location>
        <begin position="355"/>
        <end position="365"/>
    </location>
</feature>
<dbReference type="PANTHER" id="PTHR47644">
    <property type="entry name" value="AGAP008221-PA"/>
    <property type="match status" value="1"/>
</dbReference>
<keyword evidence="5" id="KW-1185">Reference proteome</keyword>
<feature type="compositionally biased region" description="Polar residues" evidence="1">
    <location>
        <begin position="904"/>
        <end position="918"/>
    </location>
</feature>
<evidence type="ECO:0000313" key="5">
    <source>
        <dbReference type="Proteomes" id="UP001566132"/>
    </source>
</evidence>
<feature type="region of interest" description="Disordered" evidence="1">
    <location>
        <begin position="831"/>
        <end position="984"/>
    </location>
</feature>
<feature type="compositionally biased region" description="Low complexity" evidence="1">
    <location>
        <begin position="782"/>
        <end position="804"/>
    </location>
</feature>
<dbReference type="PROSITE" id="PS50106">
    <property type="entry name" value="PDZ"/>
    <property type="match status" value="1"/>
</dbReference>
<feature type="compositionally biased region" description="Polar residues" evidence="1">
    <location>
        <begin position="683"/>
        <end position="714"/>
    </location>
</feature>
<dbReference type="Pfam" id="PF00169">
    <property type="entry name" value="PH"/>
    <property type="match status" value="2"/>
</dbReference>
<feature type="region of interest" description="Disordered" evidence="1">
    <location>
        <begin position="1105"/>
        <end position="1124"/>
    </location>
</feature>
<feature type="region of interest" description="Disordered" evidence="1">
    <location>
        <begin position="318"/>
        <end position="365"/>
    </location>
</feature>
<feature type="compositionally biased region" description="Basic and acidic residues" evidence="1">
    <location>
        <begin position="715"/>
        <end position="726"/>
    </location>
</feature>